<evidence type="ECO:0000313" key="4">
    <source>
        <dbReference type="EMBL" id="KOS43625.1"/>
    </source>
</evidence>
<comment type="catalytic activity">
    <reaction evidence="1">
        <text>O-phospho-L-threonyl-[protein] + H2O = L-threonyl-[protein] + phosphate</text>
        <dbReference type="Rhea" id="RHEA:47004"/>
        <dbReference type="Rhea" id="RHEA-COMP:11060"/>
        <dbReference type="Rhea" id="RHEA-COMP:11605"/>
        <dbReference type="ChEBI" id="CHEBI:15377"/>
        <dbReference type="ChEBI" id="CHEBI:30013"/>
        <dbReference type="ChEBI" id="CHEBI:43474"/>
        <dbReference type="ChEBI" id="CHEBI:61977"/>
        <dbReference type="EC" id="3.1.3.16"/>
    </reaction>
</comment>
<gene>
    <name evidence="4" type="ORF">ACN38_g5467</name>
</gene>
<dbReference type="SMART" id="SM00332">
    <property type="entry name" value="PP2Cc"/>
    <property type="match status" value="1"/>
</dbReference>
<dbReference type="SUPFAM" id="SSF81606">
    <property type="entry name" value="PP2C-like"/>
    <property type="match status" value="1"/>
</dbReference>
<dbReference type="InterPro" id="IPR036457">
    <property type="entry name" value="PPM-type-like_dom_sf"/>
</dbReference>
<dbReference type="EC" id="3.1.3.16" evidence="1"/>
<dbReference type="OrthoDB" id="60843at2759"/>
<keyword evidence="1" id="KW-0460">Magnesium</keyword>
<feature type="region of interest" description="Disordered" evidence="2">
    <location>
        <begin position="374"/>
        <end position="395"/>
    </location>
</feature>
<keyword evidence="1" id="KW-0464">Manganese</keyword>
<dbReference type="FunFam" id="3.60.40.10:FF:000123">
    <property type="entry name" value="Protein phosphatase 2C homolog 7, mitochondrial"/>
    <property type="match status" value="1"/>
</dbReference>
<evidence type="ECO:0000256" key="1">
    <source>
        <dbReference type="RuleBase" id="RU366020"/>
    </source>
</evidence>
<name>A0A0M9WG83_9EURO</name>
<dbReference type="AlphaFoldDB" id="A0A0M9WG83"/>
<sequence>MIPPSVSCRACSSACSSLQAIARDGVYSISTNPSTYTPSLFKSQHVRLSSHVARVRPDTRPSLYVTRQPSRRAFHTTPTTNFEKPSPLNLSYRVAVSSSGKGRRFHPIKNAYNFDPTADALGVSRDKNSVSRRRNRPDSGEDAFFVTRIGNRISDHQDTNAEAVAFGVADGVGGWTESRVDPADFSHGLCNYMAHTAQTWHEPAERLRSKYLIQTGYDQVVADPNIRAGGSTASVGVALPDGRVELANLGDSGSVLLRRAAVHHYSVPQTHGFNTPYQLSVIPPRMRAQASVFGGAFLEDFPRDASVTNVQMQHGDVLVIATDGVFDNLNNQDILKLITSRMVMTGAWTATESGVGVSENLRALAAPGGLAGALPTPSGSPLSKDPANTESGPEDGITLQSVLAATIAGEAKIASVDYRRDGPFAKEAQRYHPGDYYRGGKVDDICVVVVIAVEDSITVTIMNPCIQELTQYM</sequence>
<dbReference type="GO" id="GO:0004722">
    <property type="term" value="F:protein serine/threonine phosphatase activity"/>
    <property type="evidence" value="ECO:0007669"/>
    <property type="project" value="UniProtKB-EC"/>
</dbReference>
<dbReference type="Gene3D" id="3.60.40.10">
    <property type="entry name" value="PPM-type phosphatase domain"/>
    <property type="match status" value="1"/>
</dbReference>
<dbReference type="InterPro" id="IPR039123">
    <property type="entry name" value="PPTC7"/>
</dbReference>
<dbReference type="Pfam" id="PF13672">
    <property type="entry name" value="PP2C_2"/>
    <property type="match status" value="1"/>
</dbReference>
<evidence type="ECO:0000259" key="3">
    <source>
        <dbReference type="PROSITE" id="PS51746"/>
    </source>
</evidence>
<comment type="cofactor">
    <cofactor evidence="1">
        <name>Mn(2+)</name>
        <dbReference type="ChEBI" id="CHEBI:29035"/>
    </cofactor>
</comment>
<evidence type="ECO:0000313" key="5">
    <source>
        <dbReference type="Proteomes" id="UP000037696"/>
    </source>
</evidence>
<keyword evidence="1" id="KW-0378">Hydrolase</keyword>
<dbReference type="STRING" id="229535.A0A0M9WG83"/>
<proteinExistence type="inferred from homology"/>
<comment type="caution">
    <text evidence="4">The sequence shown here is derived from an EMBL/GenBank/DDBJ whole genome shotgun (WGS) entry which is preliminary data.</text>
</comment>
<comment type="cofactor">
    <cofactor evidence="1">
        <name>Mg(2+)</name>
        <dbReference type="ChEBI" id="CHEBI:18420"/>
    </cofactor>
</comment>
<dbReference type="InterPro" id="IPR001932">
    <property type="entry name" value="PPM-type_phosphatase-like_dom"/>
</dbReference>
<organism evidence="4 5">
    <name type="scientific">Penicillium nordicum</name>
    <dbReference type="NCBI Taxonomy" id="229535"/>
    <lineage>
        <taxon>Eukaryota</taxon>
        <taxon>Fungi</taxon>
        <taxon>Dikarya</taxon>
        <taxon>Ascomycota</taxon>
        <taxon>Pezizomycotina</taxon>
        <taxon>Eurotiomycetes</taxon>
        <taxon>Eurotiomycetidae</taxon>
        <taxon>Eurotiales</taxon>
        <taxon>Aspergillaceae</taxon>
        <taxon>Penicillium</taxon>
    </lineage>
</organism>
<accession>A0A0M9WG83</accession>
<feature type="domain" description="PPM-type phosphatase" evidence="3">
    <location>
        <begin position="127"/>
        <end position="452"/>
    </location>
</feature>
<reference evidence="4 5" key="1">
    <citation type="submission" date="2015-08" db="EMBL/GenBank/DDBJ databases">
        <title>Genome sequencing of Penicillium nordicum.</title>
        <authorList>
            <person name="Nguyen H.D."/>
            <person name="Seifert K.A."/>
        </authorList>
    </citation>
    <scope>NUCLEOTIDE SEQUENCE [LARGE SCALE GENOMIC DNA]</scope>
    <source>
        <strain evidence="4 5">DAOMC 185683</strain>
    </source>
</reference>
<dbReference type="PROSITE" id="PS51746">
    <property type="entry name" value="PPM_2"/>
    <property type="match status" value="1"/>
</dbReference>
<comment type="similarity">
    <text evidence="1">Belongs to the PP2C family.</text>
</comment>
<evidence type="ECO:0000256" key="2">
    <source>
        <dbReference type="SAM" id="MobiDB-lite"/>
    </source>
</evidence>
<dbReference type="EMBL" id="LHQQ01000077">
    <property type="protein sequence ID" value="KOS43625.1"/>
    <property type="molecule type" value="Genomic_DNA"/>
</dbReference>
<keyword evidence="1" id="KW-0904">Protein phosphatase</keyword>
<comment type="catalytic activity">
    <reaction evidence="1">
        <text>O-phospho-L-seryl-[protein] + H2O = L-seryl-[protein] + phosphate</text>
        <dbReference type="Rhea" id="RHEA:20629"/>
        <dbReference type="Rhea" id="RHEA-COMP:9863"/>
        <dbReference type="Rhea" id="RHEA-COMP:11604"/>
        <dbReference type="ChEBI" id="CHEBI:15377"/>
        <dbReference type="ChEBI" id="CHEBI:29999"/>
        <dbReference type="ChEBI" id="CHEBI:43474"/>
        <dbReference type="ChEBI" id="CHEBI:83421"/>
        <dbReference type="EC" id="3.1.3.16"/>
    </reaction>
</comment>
<dbReference type="PANTHER" id="PTHR12320:SF1">
    <property type="entry name" value="PROTEIN PHOSPHATASE PTC7 HOMOLOG"/>
    <property type="match status" value="1"/>
</dbReference>
<dbReference type="PANTHER" id="PTHR12320">
    <property type="entry name" value="PROTEIN PHOSPHATASE 2C"/>
    <property type="match status" value="1"/>
</dbReference>
<dbReference type="GO" id="GO:0046872">
    <property type="term" value="F:metal ion binding"/>
    <property type="evidence" value="ECO:0007669"/>
    <property type="project" value="UniProtKB-UniRule"/>
</dbReference>
<keyword evidence="1" id="KW-0479">Metal-binding</keyword>
<dbReference type="Proteomes" id="UP000037696">
    <property type="component" value="Unassembled WGS sequence"/>
</dbReference>
<protein>
    <recommendedName>
        <fullName evidence="1">Protein phosphatase</fullName>
        <ecNumber evidence="1">3.1.3.16</ecNumber>
    </recommendedName>
</protein>
<keyword evidence="5" id="KW-1185">Reference proteome</keyword>